<dbReference type="Gene3D" id="3.40.50.2000">
    <property type="entry name" value="Glycogen Phosphorylase B"/>
    <property type="match status" value="1"/>
</dbReference>
<accession>A0A7H2BCC8</accession>
<dbReference type="KEGG" id="rter:IDM49_08770"/>
<protein>
    <submittedName>
        <fullName evidence="2">Glycosyl transferase</fullName>
    </submittedName>
</protein>
<dbReference type="InterPro" id="IPR007235">
    <property type="entry name" value="Glyco_trans_28_C"/>
</dbReference>
<evidence type="ECO:0000259" key="1">
    <source>
        <dbReference type="Pfam" id="PF04101"/>
    </source>
</evidence>
<evidence type="ECO:0000313" key="3">
    <source>
        <dbReference type="Proteomes" id="UP000516404"/>
    </source>
</evidence>
<dbReference type="Pfam" id="PF04101">
    <property type="entry name" value="Glyco_tran_28_C"/>
    <property type="match status" value="1"/>
</dbReference>
<reference evidence="2 3" key="1">
    <citation type="submission" date="2020-09" db="EMBL/GenBank/DDBJ databases">
        <title>Investigation of environmental microbes.</title>
        <authorList>
            <person name="Ou Y."/>
            <person name="Kang Q."/>
        </authorList>
    </citation>
    <scope>NUCLEOTIDE SEQUENCE [LARGE SCALE GENOMIC DNA]</scope>
    <source>
        <strain evidence="2 3">KJZ-14</strain>
    </source>
</reference>
<evidence type="ECO:0000313" key="2">
    <source>
        <dbReference type="EMBL" id="QNV37324.1"/>
    </source>
</evidence>
<dbReference type="EMBL" id="CP061539">
    <property type="protein sequence ID" value="QNV37324.1"/>
    <property type="molecule type" value="Genomic_DNA"/>
</dbReference>
<dbReference type="Proteomes" id="UP000516404">
    <property type="component" value="Chromosome"/>
</dbReference>
<dbReference type="AlphaFoldDB" id="A0A7H2BCC8"/>
<dbReference type="GO" id="GO:0016758">
    <property type="term" value="F:hexosyltransferase activity"/>
    <property type="evidence" value="ECO:0007669"/>
    <property type="project" value="InterPro"/>
</dbReference>
<dbReference type="GeneID" id="96624333"/>
<keyword evidence="2" id="KW-0808">Transferase</keyword>
<keyword evidence="3" id="KW-1185">Reference proteome</keyword>
<sequence length="204" mass="23011">MSENLNTEEVKAYDLVVSIGTDHHRFDRIVGWVDAYLELHPELTCLFQHGFTDAPKNAETVARMPRVELLEFYRRARVVLVQGGPGSILDAREVGVIPISVPRLAELDEVVDNHQVEFSKVMQSYGETFMVQDQEALFEMLDRAFANPDMVHGEVRLPQADTASENLARELAAMPPKTQTHDVKKFVRRASQIAMGIVGPKLRK</sequence>
<organism evidence="2 3">
    <name type="scientific">Rothia terrae</name>
    <dbReference type="NCBI Taxonomy" id="396015"/>
    <lineage>
        <taxon>Bacteria</taxon>
        <taxon>Bacillati</taxon>
        <taxon>Actinomycetota</taxon>
        <taxon>Actinomycetes</taxon>
        <taxon>Micrococcales</taxon>
        <taxon>Micrococcaceae</taxon>
        <taxon>Rothia</taxon>
    </lineage>
</organism>
<name>A0A7H2BCC8_9MICC</name>
<feature type="domain" description="Glycosyl transferase family 28 C-terminal" evidence="1">
    <location>
        <begin position="69"/>
        <end position="147"/>
    </location>
</feature>
<proteinExistence type="predicted"/>
<dbReference type="RefSeq" id="WP_190724229.1">
    <property type="nucleotide sequence ID" value="NZ_CP061539.1"/>
</dbReference>
<gene>
    <name evidence="2" type="ORF">IDM49_08770</name>
</gene>